<keyword evidence="2" id="KW-0175">Coiled coil</keyword>
<protein>
    <submittedName>
        <fullName evidence="4">Phage tail tape measure protein</fullName>
    </submittedName>
</protein>
<dbReference type="EMBL" id="JACOPF010000002">
    <property type="protein sequence ID" value="MBC5689785.1"/>
    <property type="molecule type" value="Genomic_DNA"/>
</dbReference>
<dbReference type="PANTHER" id="PTHR37813">
    <property type="entry name" value="FELS-2 PROPHAGE PROTEIN"/>
    <property type="match status" value="1"/>
</dbReference>
<reference evidence="4" key="1">
    <citation type="submission" date="2020-08" db="EMBL/GenBank/DDBJ databases">
        <title>Genome public.</title>
        <authorList>
            <person name="Liu C."/>
            <person name="Sun Q."/>
        </authorList>
    </citation>
    <scope>NUCLEOTIDE SEQUENCE</scope>
    <source>
        <strain evidence="4">NSJ-55</strain>
    </source>
</reference>
<comment type="caution">
    <text evidence="4">The sequence shown here is derived from an EMBL/GenBank/DDBJ whole genome shotgun (WGS) entry which is preliminary data.</text>
</comment>
<evidence type="ECO:0000256" key="1">
    <source>
        <dbReference type="ARBA" id="ARBA00022612"/>
    </source>
</evidence>
<evidence type="ECO:0000313" key="4">
    <source>
        <dbReference type="EMBL" id="MBC5689785.1"/>
    </source>
</evidence>
<dbReference type="RefSeq" id="WP_186876435.1">
    <property type="nucleotide sequence ID" value="NZ_JACOPF010000002.1"/>
</dbReference>
<gene>
    <name evidence="4" type="ORF">H8S37_12740</name>
</gene>
<feature type="domain" description="Phage tail tape measure protein" evidence="3">
    <location>
        <begin position="302"/>
        <end position="492"/>
    </location>
</feature>
<evidence type="ECO:0000313" key="5">
    <source>
        <dbReference type="Proteomes" id="UP000652477"/>
    </source>
</evidence>
<feature type="coiled-coil region" evidence="2">
    <location>
        <begin position="15"/>
        <end position="224"/>
    </location>
</feature>
<keyword evidence="1" id="KW-1188">Viral release from host cell</keyword>
<keyword evidence="5" id="KW-1185">Reference proteome</keyword>
<accession>A0A923LJ93</accession>
<dbReference type="Gene3D" id="1.20.5.340">
    <property type="match status" value="1"/>
</dbReference>
<feature type="coiled-coil region" evidence="2">
    <location>
        <begin position="728"/>
        <end position="755"/>
    </location>
</feature>
<dbReference type="InterPro" id="IPR010090">
    <property type="entry name" value="Phage_tape_meas"/>
</dbReference>
<dbReference type="Pfam" id="PF10145">
    <property type="entry name" value="PhageMin_Tail"/>
    <property type="match status" value="1"/>
</dbReference>
<dbReference type="SUPFAM" id="SSF57997">
    <property type="entry name" value="Tropomyosin"/>
    <property type="match status" value="1"/>
</dbReference>
<evidence type="ECO:0000259" key="3">
    <source>
        <dbReference type="Pfam" id="PF10145"/>
    </source>
</evidence>
<organism evidence="4 5">
    <name type="scientific">Mediterraneibacter hominis</name>
    <dbReference type="NCBI Taxonomy" id="2763054"/>
    <lineage>
        <taxon>Bacteria</taxon>
        <taxon>Bacillati</taxon>
        <taxon>Bacillota</taxon>
        <taxon>Clostridia</taxon>
        <taxon>Lachnospirales</taxon>
        <taxon>Lachnospiraceae</taxon>
        <taxon>Mediterraneibacter</taxon>
    </lineage>
</organism>
<dbReference type="Proteomes" id="UP000652477">
    <property type="component" value="Unassembled WGS sequence"/>
</dbReference>
<sequence length="1498" mass="161026">MEDYGVAKGYIELDTESLESNVKSAVKALDDLERKGALAESELNKLESQSQETGNAFQQAQARAKELTLQIEHAQKQCGLYEREIKALNTVIEQSKKKQAEEAENIKKVTAEKEKAEQKEKSLSAAYKAAVKEIGAASKKYGENSQEVQDLTAKHEKLIKSYERTVQKVRENENALTQSQNQWEAYGIEIEQSGNKITEFQTKLNNTQAAINRMSAELAQAQSKTVQWGQHLQETGTKLQNAGNLLNGWGNTLSMAVTAPLAAAGTASVKMATDAETSFAKVSTIADETVLSYDRMKSGVTSASNETGIAITDFNEALYQSISAGVESGEAIGFTTEMVKLAKGGFTDTAKAVDVVTSVLNAYGLSADEATSISDKLITTQNIGKTTVDELASSLGRVIPTAKAFNVDMDNVSTSMAILTKRGIQTAEATTYYNSMLNELGASGTVADTALRELAGKGFTQLIAEGTPLTEILQMLSDKAEENGQSLSDMFGSMEGGKAALSIMSDGGAEYNQVLEQMKNSAGATQEAFDKMDATSAAQMQKELNKLKNAGIEAGTQILPIVTEVMGVVGDLAEEFNNLDPEMQKTIINGAGIAAALGPVAKVTGSAVKGVGNLADGFGTLLEKAGKAKKVGDVAETVADVGTQAVSTTSKLGGFSGILSKIGSPFGIAAIAATAIIGIGAAIKKAKKDAEEADLEKHFGDIELSAEEVEDIAERLTTTDWTMRVDAVIDAKDKLEELQSNIESTIQTMEKTEWKIGVGLELTEEEKGEYKQSVTDYVSGVQSYIEQQQYTASLAVDAIFEPGSAMNSNFQQSSSEFYNALNGELTALGEELAELVNQAWEDDVLSEEELQLIDEKRAEIQKKLDEIAQAQYDLELDSLKADATKDGLSADSFKNLEEQLNKKLDEEDARIEESKRNLLLEYQIQYNNGEISLEEFEEKKKEVDYYADQQFGELVVDNVNLEIGTIKDNYSDKIGDSMNDFSEQINRGLETAGQGMEVNWTQIWNDLITGMRNGSETLTGAARSNVENYLETMKPQVSQLEEIAQSYKEAGQLVPENINQGLMDYYQLEAMTGNTDHMWELIAGQVAQSPELQNAVEAAAESGMTIPEELSTTLKENYGLVYNAATGMFQEIIPNTEQVDGVKAQLNAAGIQVSDGVINALAAKAPDVQAQTINLLSQMQNGTTLTAPQIQSVMSACGFSIGDSLAGALATKSPEVQLQAVNLLNQLRTAEGTQRDGILSELSGLGIEFGDTLSQGVSNSSGTVQTAASGTIDSMGAATRNRIAYITPGFTNALNTMGNKGVSGMERTVTSSTLDAPDMKTPNWDPEALSGRNGMQTVLDENPLSITVNVKKGSTDGIPGFAYGGIATEPSIFGEDGPEMAIPLSQEKRTRALALYEKTGELLGVTAQESAIRREMLSSFAASYRVESGYRGGDIILTAPGIDYDMLADKVAEKMAVVMKNTPVQPIIEMKDGDVYLDNERVGRKQAPVVSRIISQNT</sequence>
<proteinExistence type="predicted"/>
<dbReference type="NCBIfam" id="TIGR01760">
    <property type="entry name" value="tape_meas_TP901"/>
    <property type="match status" value="1"/>
</dbReference>
<evidence type="ECO:0000256" key="2">
    <source>
        <dbReference type="SAM" id="Coils"/>
    </source>
</evidence>
<dbReference type="PANTHER" id="PTHR37813:SF1">
    <property type="entry name" value="FELS-2 PROPHAGE PROTEIN"/>
    <property type="match status" value="1"/>
</dbReference>
<name>A0A923LJ93_9FIRM</name>
<feature type="coiled-coil region" evidence="2">
    <location>
        <begin position="818"/>
        <end position="939"/>
    </location>
</feature>